<feature type="domain" description="DUF4174" evidence="3">
    <location>
        <begin position="29"/>
        <end position="144"/>
    </location>
</feature>
<dbReference type="AlphaFoldDB" id="A0AAJ6LWA4"/>
<evidence type="ECO:0000313" key="5">
    <source>
        <dbReference type="Proteomes" id="UP001258207"/>
    </source>
</evidence>
<dbReference type="Pfam" id="PF13778">
    <property type="entry name" value="DUF4174"/>
    <property type="match status" value="1"/>
</dbReference>
<feature type="signal peptide" evidence="2">
    <location>
        <begin position="1"/>
        <end position="21"/>
    </location>
</feature>
<evidence type="ECO:0000313" key="4">
    <source>
        <dbReference type="EMBL" id="WNC08147.1"/>
    </source>
</evidence>
<evidence type="ECO:0000259" key="3">
    <source>
        <dbReference type="Pfam" id="PF13778"/>
    </source>
</evidence>
<sequence length="146" mass="15189">MKATIAALALGVGLGVALASAEASDANPLVAERWQSRPLIVIVPNAQDATLLELREALGRPDAREGFVEREMVLYEIVAGAASRNGQPLSGSASAALLQAVGHRGDAGARVILVGKDGGIKVDRPGPVDPKSLFTTIDRMPMRQGQ</sequence>
<accession>A0AAJ6LWA4</accession>
<dbReference type="RefSeq" id="WP_310791132.1">
    <property type="nucleotide sequence ID" value="NZ_CP134081.1"/>
</dbReference>
<reference evidence="4" key="1">
    <citation type="submission" date="2023-09" db="EMBL/GenBank/DDBJ databases">
        <title>First report of Pseudomonas coleopterorum DJ13 causing leaf spot on Rhododendron pulchrum Sweet in China.</title>
        <authorList>
            <person name="Zhang Y."/>
        </authorList>
    </citation>
    <scope>NUCLEOTIDE SEQUENCE</scope>
    <source>
        <strain evidence="4">DJ13</strain>
    </source>
</reference>
<protein>
    <submittedName>
        <fullName evidence="4">DUF4174 domain-containing protein</fullName>
    </submittedName>
</protein>
<gene>
    <name evidence="4" type="ORF">RI108_12560</name>
</gene>
<dbReference type="Proteomes" id="UP001258207">
    <property type="component" value="Chromosome"/>
</dbReference>
<name>A0AAJ6LWA4_9PSED</name>
<dbReference type="InterPro" id="IPR025232">
    <property type="entry name" value="DUF4174"/>
</dbReference>
<proteinExistence type="predicted"/>
<evidence type="ECO:0000256" key="2">
    <source>
        <dbReference type="SAM" id="SignalP"/>
    </source>
</evidence>
<evidence type="ECO:0000256" key="1">
    <source>
        <dbReference type="ARBA" id="ARBA00022729"/>
    </source>
</evidence>
<keyword evidence="1 2" id="KW-0732">Signal</keyword>
<organism evidence="4 5">
    <name type="scientific">Pseudomonas coleopterorum</name>
    <dbReference type="NCBI Taxonomy" id="1605838"/>
    <lineage>
        <taxon>Bacteria</taxon>
        <taxon>Pseudomonadati</taxon>
        <taxon>Pseudomonadota</taxon>
        <taxon>Gammaproteobacteria</taxon>
        <taxon>Pseudomonadales</taxon>
        <taxon>Pseudomonadaceae</taxon>
        <taxon>Pseudomonas</taxon>
    </lineage>
</organism>
<feature type="chain" id="PRO_5042610881" evidence="2">
    <location>
        <begin position="22"/>
        <end position="146"/>
    </location>
</feature>
<dbReference type="EMBL" id="CP134081">
    <property type="protein sequence ID" value="WNC08147.1"/>
    <property type="molecule type" value="Genomic_DNA"/>
</dbReference>